<dbReference type="PANTHER" id="PTHR43737:SF1">
    <property type="entry name" value="DUF1501 DOMAIN-CONTAINING PROTEIN"/>
    <property type="match status" value="1"/>
</dbReference>
<proteinExistence type="predicted"/>
<evidence type="ECO:0000313" key="2">
    <source>
        <dbReference type="EMBL" id="TWT72010.1"/>
    </source>
</evidence>
<dbReference type="OrthoDB" id="9772295at2"/>
<feature type="signal peptide" evidence="1">
    <location>
        <begin position="1"/>
        <end position="27"/>
    </location>
</feature>
<dbReference type="InterPro" id="IPR014917">
    <property type="entry name" value="DUF1800"/>
</dbReference>
<organism evidence="2 3">
    <name type="scientific">Crateriforma conspicua</name>
    <dbReference type="NCBI Taxonomy" id="2527996"/>
    <lineage>
        <taxon>Bacteria</taxon>
        <taxon>Pseudomonadati</taxon>
        <taxon>Planctomycetota</taxon>
        <taxon>Planctomycetia</taxon>
        <taxon>Planctomycetales</taxon>
        <taxon>Planctomycetaceae</taxon>
        <taxon>Crateriforma</taxon>
    </lineage>
</organism>
<keyword evidence="3" id="KW-1185">Reference proteome</keyword>
<evidence type="ECO:0000256" key="1">
    <source>
        <dbReference type="SAM" id="SignalP"/>
    </source>
</evidence>
<comment type="caution">
    <text evidence="2">The sequence shown here is derived from an EMBL/GenBank/DDBJ whole genome shotgun (WGS) entry which is preliminary data.</text>
</comment>
<dbReference type="Proteomes" id="UP000317238">
    <property type="component" value="Unassembled WGS sequence"/>
</dbReference>
<protein>
    <recommendedName>
        <fullName evidence="4">DUF1800 domain-containing protein</fullName>
    </recommendedName>
</protein>
<evidence type="ECO:0000313" key="3">
    <source>
        <dbReference type="Proteomes" id="UP000317238"/>
    </source>
</evidence>
<dbReference type="AlphaFoldDB" id="A0A5C5Y9H4"/>
<dbReference type="Pfam" id="PF08811">
    <property type="entry name" value="DUF1800"/>
    <property type="match status" value="1"/>
</dbReference>
<dbReference type="PANTHER" id="PTHR43737">
    <property type="entry name" value="BLL7424 PROTEIN"/>
    <property type="match status" value="1"/>
</dbReference>
<reference evidence="2 3" key="1">
    <citation type="submission" date="2019-02" db="EMBL/GenBank/DDBJ databases">
        <title>Deep-cultivation of Planctomycetes and their phenomic and genomic characterization uncovers novel biology.</title>
        <authorList>
            <person name="Wiegand S."/>
            <person name="Jogler M."/>
            <person name="Boedeker C."/>
            <person name="Pinto D."/>
            <person name="Vollmers J."/>
            <person name="Rivas-Marin E."/>
            <person name="Kohn T."/>
            <person name="Peeters S.H."/>
            <person name="Heuer A."/>
            <person name="Rast P."/>
            <person name="Oberbeckmann S."/>
            <person name="Bunk B."/>
            <person name="Jeske O."/>
            <person name="Meyerdierks A."/>
            <person name="Storesund J.E."/>
            <person name="Kallscheuer N."/>
            <person name="Luecker S."/>
            <person name="Lage O.M."/>
            <person name="Pohl T."/>
            <person name="Merkel B.J."/>
            <person name="Hornburger P."/>
            <person name="Mueller R.-W."/>
            <person name="Bruemmer F."/>
            <person name="Labrenz M."/>
            <person name="Spormann A.M."/>
            <person name="Op Den Camp H."/>
            <person name="Overmann J."/>
            <person name="Amann R."/>
            <person name="Jetten M.S.M."/>
            <person name="Mascher T."/>
            <person name="Medema M.H."/>
            <person name="Devos D.P."/>
            <person name="Kaster A.-K."/>
            <person name="Ovreas L."/>
            <person name="Rohde M."/>
            <person name="Galperin M.Y."/>
            <person name="Jogler C."/>
        </authorList>
    </citation>
    <scope>NUCLEOTIDE SEQUENCE [LARGE SCALE GENOMIC DNA]</scope>
    <source>
        <strain evidence="2 3">Pan14r</strain>
    </source>
</reference>
<accession>A0A5C5Y9H4</accession>
<feature type="chain" id="PRO_5023095569" description="DUF1800 domain-containing protein" evidence="1">
    <location>
        <begin position="28"/>
        <end position="599"/>
    </location>
</feature>
<name>A0A5C5Y9H4_9PLAN</name>
<evidence type="ECO:0008006" key="4">
    <source>
        <dbReference type="Google" id="ProtNLM"/>
    </source>
</evidence>
<gene>
    <name evidence="2" type="ORF">Pan14r_43270</name>
</gene>
<keyword evidence="1" id="KW-0732">Signal</keyword>
<sequence length="599" mass="66801" precursor="true">MAMRLGVRCVILLTAVMSCLHGTSAHGGDFEVFSRNEMIDVMVRVRATQFLQRATFGPTQDEIDAMTMRMRQIGVTAAAEEWIDDQFAMEPTSHVATARAMMAADGWAENEDGVNITRYRDHAWWHIAITAPDQLKQRIAWALIQICVISNQGAGFNNRGLDNNQNADWLGLSNYYDMLLENSDDTYREVLGDVTYSPVMGTYLSHLRNKKGDPSKGVFPDENYAREIMQLFSIGLYEMDSDGQLKVDAEGNDIPTYDNETIKAFARLFTGLTFAGSRTITNGRRDLHNPMMMFDGSHDQDPKTLLNGVTLPANPNGVADINAGLDNLYAHPNVAPFISRLLIQRLVRSNPSRAYLGRVAAVFNDNGQGVKGDMKAVIKAILLDRECWNSIRVSRSRRPVRIIVRPTGTERSRLAEPVVMYAGFLRRFSSPEPDGWYRLPALDYNWVQAPYRSPSVFNFYLPDFQPAGPITAYQASSRIPNGSIYAPEFQLFDAVVANRMANRIRGDVADANADYTAVNNEKAGRHDVDLPMDFSVEETLGEDPVGLAKHLDMTLCAGTMTNEFREALVDALQQETNVEQRTRGAILSVLMSPAGMIVE</sequence>
<dbReference type="PROSITE" id="PS51257">
    <property type="entry name" value="PROKAR_LIPOPROTEIN"/>
    <property type="match status" value="1"/>
</dbReference>
<dbReference type="EMBL" id="SJPL01000001">
    <property type="protein sequence ID" value="TWT72010.1"/>
    <property type="molecule type" value="Genomic_DNA"/>
</dbReference>